<reference evidence="1" key="1">
    <citation type="journal article" date="2014" name="Int. J. Syst. Evol. Microbiol.">
        <title>Complete genome sequence of Corynebacterium casei LMG S-19264T (=DSM 44701T), isolated from a smear-ripened cheese.</title>
        <authorList>
            <consortium name="US DOE Joint Genome Institute (JGI-PGF)"/>
            <person name="Walter F."/>
            <person name="Albersmeier A."/>
            <person name="Kalinowski J."/>
            <person name="Ruckert C."/>
        </authorList>
    </citation>
    <scope>NUCLEOTIDE SEQUENCE</scope>
    <source>
        <strain evidence="1">CGMCC 1.12426</strain>
    </source>
</reference>
<accession>A0A916TJT1</accession>
<organism evidence="1 2">
    <name type="scientific">Roseibium aquae</name>
    <dbReference type="NCBI Taxonomy" id="1323746"/>
    <lineage>
        <taxon>Bacteria</taxon>
        <taxon>Pseudomonadati</taxon>
        <taxon>Pseudomonadota</taxon>
        <taxon>Alphaproteobacteria</taxon>
        <taxon>Hyphomicrobiales</taxon>
        <taxon>Stappiaceae</taxon>
        <taxon>Roseibium</taxon>
    </lineage>
</organism>
<comment type="caution">
    <text evidence="1">The sequence shown here is derived from an EMBL/GenBank/DDBJ whole genome shotgun (WGS) entry which is preliminary data.</text>
</comment>
<gene>
    <name evidence="1" type="ORF">GCM10011316_20390</name>
</gene>
<proteinExistence type="predicted"/>
<name>A0A916TJT1_9HYPH</name>
<dbReference type="Proteomes" id="UP000605148">
    <property type="component" value="Unassembled WGS sequence"/>
</dbReference>
<protein>
    <submittedName>
        <fullName evidence="1">Uncharacterized protein</fullName>
    </submittedName>
</protein>
<reference evidence="1" key="2">
    <citation type="submission" date="2020-09" db="EMBL/GenBank/DDBJ databases">
        <authorList>
            <person name="Sun Q."/>
            <person name="Zhou Y."/>
        </authorList>
    </citation>
    <scope>NUCLEOTIDE SEQUENCE</scope>
    <source>
        <strain evidence="1">CGMCC 1.12426</strain>
    </source>
</reference>
<evidence type="ECO:0000313" key="2">
    <source>
        <dbReference type="Proteomes" id="UP000605148"/>
    </source>
</evidence>
<sequence length="118" mass="12642">MRKNITTADPVPASKFHDEFTCAEPTADGRDRPLTLGGGIMRLAATTVTVSPSPFKGDMNLPCDGRVVAARFGGTMHADTHDTHGPARKLPATADLKGFQIMSRQRPSFSGYADRRAA</sequence>
<dbReference type="AlphaFoldDB" id="A0A916TJT1"/>
<evidence type="ECO:0000313" key="1">
    <source>
        <dbReference type="EMBL" id="GGB48171.1"/>
    </source>
</evidence>
<dbReference type="EMBL" id="BMFA01000005">
    <property type="protein sequence ID" value="GGB48171.1"/>
    <property type="molecule type" value="Genomic_DNA"/>
</dbReference>
<keyword evidence="2" id="KW-1185">Reference proteome</keyword>